<dbReference type="InterPro" id="IPR036388">
    <property type="entry name" value="WH-like_DNA-bd_sf"/>
</dbReference>
<keyword evidence="1" id="KW-0805">Transcription regulation</keyword>
<dbReference type="GO" id="GO:0005829">
    <property type="term" value="C:cytosol"/>
    <property type="evidence" value="ECO:0007669"/>
    <property type="project" value="TreeGrafter"/>
</dbReference>
<keyword evidence="7" id="KW-1185">Reference proteome</keyword>
<accession>A0A4V3CXC3</accession>
<dbReference type="Pfam" id="PF13412">
    <property type="entry name" value="HTH_24"/>
    <property type="match status" value="1"/>
</dbReference>
<dbReference type="Pfam" id="PF13404">
    <property type="entry name" value="HTH_AsnC-type"/>
    <property type="match status" value="1"/>
</dbReference>
<dbReference type="Gene3D" id="1.10.10.10">
    <property type="entry name" value="Winged helix-like DNA-binding domain superfamily/Winged helix DNA-binding domain"/>
    <property type="match status" value="2"/>
</dbReference>
<dbReference type="InterPro" id="IPR019888">
    <property type="entry name" value="Tscrpt_reg_AsnC-like"/>
</dbReference>
<comment type="caution">
    <text evidence="6">The sequence shown here is derived from an EMBL/GenBank/DDBJ whole genome shotgun (WGS) entry which is preliminary data.</text>
</comment>
<evidence type="ECO:0000313" key="7">
    <source>
        <dbReference type="Proteomes" id="UP000295601"/>
    </source>
</evidence>
<sequence length="324" mass="35596">MPQSIAPMQRAASASSTDELRTRILRELRDDGRASFARIAERHGTTRRQVTQIVQHAIDRGLLRITVSISPDLLGHERFAYLQIAVDGPIAEIREALVAMPETTFVAEISGSFAIDAEIRVGADPHLRETVDRIRALPHVREIRLHLYESIEINLYSPIRTGGAGMQVDDADRAIVQHLQQDGRASFRELGDAAGVSPSGARLRLRRLMDRGAVKVVGIPVRGNLPEAPTLGVGVQVTSAVADAIARVRELDPEFLAVAVGGYDMILTLSGESNDDVLELVDRLRSFPEISRIDSWANLRIVKEQYGEGDRIITSARRAQPSPL</sequence>
<reference evidence="6 7" key="1">
    <citation type="submission" date="2019-03" db="EMBL/GenBank/DDBJ databases">
        <title>Genomic analyses of the natural microbiome of Caenorhabditis elegans.</title>
        <authorList>
            <person name="Samuel B."/>
        </authorList>
    </citation>
    <scope>NUCLEOTIDE SEQUENCE [LARGE SCALE GENOMIC DNA]</scope>
    <source>
        <strain evidence="6 7">JUb18</strain>
    </source>
</reference>
<dbReference type="SUPFAM" id="SSF54909">
    <property type="entry name" value="Dimeric alpha+beta barrel"/>
    <property type="match status" value="1"/>
</dbReference>
<evidence type="ECO:0000259" key="5">
    <source>
        <dbReference type="Pfam" id="PF22482"/>
    </source>
</evidence>
<name>A0A4V3CXC3_9MICO</name>
<proteinExistence type="predicted"/>
<dbReference type="PANTHER" id="PTHR30154">
    <property type="entry name" value="LEUCINE-RESPONSIVE REGULATORY PROTEIN"/>
    <property type="match status" value="1"/>
</dbReference>
<dbReference type="EMBL" id="SNYA01000008">
    <property type="protein sequence ID" value="TDP89698.1"/>
    <property type="molecule type" value="Genomic_DNA"/>
</dbReference>
<dbReference type="GO" id="GO:0043200">
    <property type="term" value="P:response to amino acid"/>
    <property type="evidence" value="ECO:0007669"/>
    <property type="project" value="TreeGrafter"/>
</dbReference>
<dbReference type="Pfam" id="PF22482">
    <property type="entry name" value="AsnC_trans_reg_3"/>
    <property type="match status" value="1"/>
</dbReference>
<dbReference type="InterPro" id="IPR000485">
    <property type="entry name" value="AsnC-type_HTH_dom"/>
</dbReference>
<dbReference type="InterPro" id="IPR036390">
    <property type="entry name" value="WH_DNA-bd_sf"/>
</dbReference>
<dbReference type="SUPFAM" id="SSF46785">
    <property type="entry name" value="Winged helix' DNA-binding domain"/>
    <property type="match status" value="2"/>
</dbReference>
<evidence type="ECO:0000256" key="3">
    <source>
        <dbReference type="ARBA" id="ARBA00023163"/>
    </source>
</evidence>
<dbReference type="Gene3D" id="3.30.70.920">
    <property type="match status" value="1"/>
</dbReference>
<dbReference type="InterPro" id="IPR054609">
    <property type="entry name" value="PF0864-like_C"/>
</dbReference>
<dbReference type="PRINTS" id="PR00033">
    <property type="entry name" value="HTHASNC"/>
</dbReference>
<organism evidence="6 7">
    <name type="scientific">Leucobacter luti</name>
    <dbReference type="NCBI Taxonomy" id="340320"/>
    <lineage>
        <taxon>Bacteria</taxon>
        <taxon>Bacillati</taxon>
        <taxon>Actinomycetota</taxon>
        <taxon>Actinomycetes</taxon>
        <taxon>Micrococcales</taxon>
        <taxon>Microbacteriaceae</taxon>
        <taxon>Leucobacter</taxon>
    </lineage>
</organism>
<dbReference type="PANTHER" id="PTHR30154:SF34">
    <property type="entry name" value="TRANSCRIPTIONAL REGULATOR AZLB"/>
    <property type="match status" value="1"/>
</dbReference>
<evidence type="ECO:0000259" key="4">
    <source>
        <dbReference type="Pfam" id="PF13404"/>
    </source>
</evidence>
<feature type="domain" description="Transcriptional regulatory protein PF0864-like C-terminal" evidence="5">
    <location>
        <begin position="90"/>
        <end position="151"/>
    </location>
</feature>
<dbReference type="OrthoDB" id="3526090at2"/>
<gene>
    <name evidence="6" type="ORF">EDF62_2992</name>
</gene>
<dbReference type="AlphaFoldDB" id="A0A4V3CXC3"/>
<dbReference type="GO" id="GO:0043565">
    <property type="term" value="F:sequence-specific DNA binding"/>
    <property type="evidence" value="ECO:0007669"/>
    <property type="project" value="InterPro"/>
</dbReference>
<evidence type="ECO:0000256" key="2">
    <source>
        <dbReference type="ARBA" id="ARBA00023125"/>
    </source>
</evidence>
<evidence type="ECO:0000313" key="6">
    <source>
        <dbReference type="EMBL" id="TDP89698.1"/>
    </source>
</evidence>
<dbReference type="InterPro" id="IPR011008">
    <property type="entry name" value="Dimeric_a/b-barrel"/>
</dbReference>
<feature type="domain" description="HTH asnC-type" evidence="4">
    <location>
        <begin position="169"/>
        <end position="208"/>
    </location>
</feature>
<dbReference type="SMART" id="SM00344">
    <property type="entry name" value="HTH_ASNC"/>
    <property type="match status" value="2"/>
</dbReference>
<dbReference type="RefSeq" id="WP_133617569.1">
    <property type="nucleotide sequence ID" value="NZ_CP080492.1"/>
</dbReference>
<dbReference type="Proteomes" id="UP000295601">
    <property type="component" value="Unassembled WGS sequence"/>
</dbReference>
<keyword evidence="3" id="KW-0804">Transcription</keyword>
<protein>
    <submittedName>
        <fullName evidence="6">DNA-binding Lrp family transcriptional regulator</fullName>
    </submittedName>
</protein>
<keyword evidence="2 6" id="KW-0238">DNA-binding</keyword>
<evidence type="ECO:0000256" key="1">
    <source>
        <dbReference type="ARBA" id="ARBA00023015"/>
    </source>
</evidence>